<proteinExistence type="predicted"/>
<dbReference type="RefSeq" id="WP_155201135.1">
    <property type="nucleotide sequence ID" value="NZ_WMZL01000006.1"/>
</dbReference>
<dbReference type="PANTHER" id="PTHR43798">
    <property type="entry name" value="MONOACYLGLYCEROL LIPASE"/>
    <property type="match status" value="1"/>
</dbReference>
<sequence>MKKIQVNGVTLAYEELGIGDNVVIASQNRFSPNYWARLLAQPPYHYHVYLLVMRGYGESTHIYSQEPQDFTKLWSEDVIAFAQALGIERFFYTGHSHGNYPGWYMCFHKPEVLRGFVSCDGILQFHIPHTGGTSSKAPGFDIASMVGDMEKIRRHVYKVDSPTQNPDRLRRRKENQEDSIDRWMTMKPEEFFINNENFAVTDATSPEELDKLVRNIHVPVLLINGMMDPVSTMEEVLHVAGLIPGAKLVAYQNMGHSGLNECPDIIAADADLFFRTREHYIP</sequence>
<evidence type="ECO:0000259" key="1">
    <source>
        <dbReference type="Pfam" id="PF00561"/>
    </source>
</evidence>
<dbReference type="Proteomes" id="UP000449193">
    <property type="component" value="Unassembled WGS sequence"/>
</dbReference>
<dbReference type="Pfam" id="PF00561">
    <property type="entry name" value="Abhydrolase_1"/>
    <property type="match status" value="1"/>
</dbReference>
<comment type="caution">
    <text evidence="2">The sequence shown here is derived from an EMBL/GenBank/DDBJ whole genome shotgun (WGS) entry which is preliminary data.</text>
</comment>
<dbReference type="GO" id="GO:0016020">
    <property type="term" value="C:membrane"/>
    <property type="evidence" value="ECO:0007669"/>
    <property type="project" value="TreeGrafter"/>
</dbReference>
<dbReference type="GO" id="GO:0016787">
    <property type="term" value="F:hydrolase activity"/>
    <property type="evidence" value="ECO:0007669"/>
    <property type="project" value="UniProtKB-KW"/>
</dbReference>
<dbReference type="SUPFAM" id="SSF53474">
    <property type="entry name" value="alpha/beta-Hydrolases"/>
    <property type="match status" value="1"/>
</dbReference>
<dbReference type="InterPro" id="IPR050266">
    <property type="entry name" value="AB_hydrolase_sf"/>
</dbReference>
<organism evidence="2 3">
    <name type="scientific">Ruthenibacterium lactatiformans</name>
    <dbReference type="NCBI Taxonomy" id="1550024"/>
    <lineage>
        <taxon>Bacteria</taxon>
        <taxon>Bacillati</taxon>
        <taxon>Bacillota</taxon>
        <taxon>Clostridia</taxon>
        <taxon>Eubacteriales</taxon>
        <taxon>Oscillospiraceae</taxon>
        <taxon>Ruthenibacterium</taxon>
    </lineage>
</organism>
<protein>
    <submittedName>
        <fullName evidence="2">Alpha/beta fold hydrolase</fullName>
    </submittedName>
</protein>
<dbReference type="InterPro" id="IPR000073">
    <property type="entry name" value="AB_hydrolase_1"/>
</dbReference>
<reference evidence="2 3" key="1">
    <citation type="journal article" date="2019" name="Nat. Med.">
        <title>A library of human gut bacterial isolates paired with longitudinal multiomics data enables mechanistic microbiome research.</title>
        <authorList>
            <person name="Poyet M."/>
            <person name="Groussin M."/>
            <person name="Gibbons S.M."/>
            <person name="Avila-Pacheco J."/>
            <person name="Jiang X."/>
            <person name="Kearney S.M."/>
            <person name="Perrotta A.R."/>
            <person name="Berdy B."/>
            <person name="Zhao S."/>
            <person name="Lieberman T.D."/>
            <person name="Swanson P.K."/>
            <person name="Smith M."/>
            <person name="Roesemann S."/>
            <person name="Alexander J.E."/>
            <person name="Rich S.A."/>
            <person name="Livny J."/>
            <person name="Vlamakis H."/>
            <person name="Clish C."/>
            <person name="Bullock K."/>
            <person name="Deik A."/>
            <person name="Scott J."/>
            <person name="Pierce K.A."/>
            <person name="Xavier R.J."/>
            <person name="Alm E.J."/>
        </authorList>
    </citation>
    <scope>NUCLEOTIDE SEQUENCE [LARGE SCALE GENOMIC DNA]</scope>
    <source>
        <strain evidence="2 3">BIOML-A7</strain>
    </source>
</reference>
<dbReference type="EMBL" id="WMZR01000005">
    <property type="protein sequence ID" value="MTS51027.1"/>
    <property type="molecule type" value="Genomic_DNA"/>
</dbReference>
<accession>A0A6I3QMW3</accession>
<dbReference type="Gene3D" id="3.40.50.1820">
    <property type="entry name" value="alpha/beta hydrolase"/>
    <property type="match status" value="1"/>
</dbReference>
<dbReference type="InterPro" id="IPR029058">
    <property type="entry name" value="AB_hydrolase_fold"/>
</dbReference>
<evidence type="ECO:0000313" key="3">
    <source>
        <dbReference type="Proteomes" id="UP000449193"/>
    </source>
</evidence>
<feature type="domain" description="AB hydrolase-1" evidence="1">
    <location>
        <begin position="33"/>
        <end position="258"/>
    </location>
</feature>
<name>A0A6I3QMW3_9FIRM</name>
<evidence type="ECO:0000313" key="2">
    <source>
        <dbReference type="EMBL" id="MTS51027.1"/>
    </source>
</evidence>
<gene>
    <name evidence="2" type="ORF">GMD52_05685</name>
</gene>
<dbReference type="AlphaFoldDB" id="A0A6I3QMW3"/>
<keyword evidence="2" id="KW-0378">Hydrolase</keyword>
<dbReference type="PANTHER" id="PTHR43798:SF33">
    <property type="entry name" value="HYDROLASE, PUTATIVE (AFU_ORTHOLOGUE AFUA_2G14860)-RELATED"/>
    <property type="match status" value="1"/>
</dbReference>